<dbReference type="Pfam" id="PF18735">
    <property type="entry name" value="HEPN_RiboL-PSP"/>
    <property type="match status" value="1"/>
</dbReference>
<feature type="domain" description="RiboL-PSP-HEPN" evidence="1">
    <location>
        <begin position="18"/>
        <end position="202"/>
    </location>
</feature>
<dbReference type="PATRIC" id="fig|52133.18.peg.620"/>
<proteinExistence type="predicted"/>
<evidence type="ECO:0000313" key="2">
    <source>
        <dbReference type="EMBL" id="KXZ73440.1"/>
    </source>
</evidence>
<comment type="caution">
    <text evidence="2">The sequence shown here is derived from an EMBL/GenBank/DDBJ whole genome shotgun (WGS) entry which is preliminary data.</text>
</comment>
<reference evidence="2 3" key="1">
    <citation type="journal article" date="2016" name="Sci. Rep.">
        <title>Genomic and phenotypic characterization of the species Acinetobacter venetianus.</title>
        <authorList>
            <person name="Fondi M."/>
            <person name="Maida I."/>
            <person name="Perrin E."/>
            <person name="Orlandini V."/>
            <person name="La Torre L."/>
            <person name="Bosi E."/>
            <person name="Negroni A."/>
            <person name="Zanaroli G."/>
            <person name="Fava F."/>
            <person name="Decorosi F."/>
            <person name="Giovannetti L."/>
            <person name="Viti C."/>
            <person name="Vaneechoutte M."/>
            <person name="Dijkshoorn L."/>
            <person name="Fani R."/>
        </authorList>
    </citation>
    <scope>NUCLEOTIDE SEQUENCE [LARGE SCALE GENOMIC DNA]</scope>
    <source>
        <strain evidence="2 3">LUH5627</strain>
    </source>
</reference>
<protein>
    <recommendedName>
        <fullName evidence="1">RiboL-PSP-HEPN domain-containing protein</fullName>
    </recommendedName>
</protein>
<evidence type="ECO:0000313" key="3">
    <source>
        <dbReference type="Proteomes" id="UP000075680"/>
    </source>
</evidence>
<dbReference type="RefSeq" id="WP_061518127.1">
    <property type="nucleotide sequence ID" value="NZ_JRUE01000064.1"/>
</dbReference>
<gene>
    <name evidence="2" type="ORF">AVENLUH5627_00596</name>
</gene>
<evidence type="ECO:0000259" key="1">
    <source>
        <dbReference type="Pfam" id="PF18735"/>
    </source>
</evidence>
<dbReference type="Proteomes" id="UP000075680">
    <property type="component" value="Unassembled WGS sequence"/>
</dbReference>
<organism evidence="2 3">
    <name type="scientific">Acinetobacter venetianus</name>
    <dbReference type="NCBI Taxonomy" id="52133"/>
    <lineage>
        <taxon>Bacteria</taxon>
        <taxon>Pseudomonadati</taxon>
        <taxon>Pseudomonadota</taxon>
        <taxon>Gammaproteobacteria</taxon>
        <taxon>Moraxellales</taxon>
        <taxon>Moraxellaceae</taxon>
        <taxon>Acinetobacter</taxon>
    </lineage>
</organism>
<sequence>MNVKTTSLLIDYIENEKGWRTKELLNFRSRSLSIKGVDQTSMFKLGICLVYSHWEGFVKNSGAAFFTFLVKNGFKYKDLQDRYKVCAFLDHFDGQYPHKNFKSNLVIVKNQIDFNKSISIDPTRFIDTKSNLTYEILEEILEKIGLNNTNFVLKKNFIDESLVRLRNAISHGEYRTISQKEFLDVYDETMVLIENFFTEIVNFIVQNGYKN</sequence>
<dbReference type="InterPro" id="IPR041519">
    <property type="entry name" value="HEPN_RiboL-PSP"/>
</dbReference>
<dbReference type="AlphaFoldDB" id="A0A150I1D1"/>
<dbReference type="EMBL" id="JRUE01000064">
    <property type="protein sequence ID" value="KXZ73440.1"/>
    <property type="molecule type" value="Genomic_DNA"/>
</dbReference>
<accession>A0A150I1D1</accession>
<name>A0A150I1D1_9GAMM</name>